<sequence length="180" mass="20460">MIILEGPDNAGKTTLGEYLAKQLQTTVRHSERPDPKWNPVECLAHSSRQLRPQRAILDRVYAISEPVYGPICRGQSSLGDQGAKAILDLYHRPYLIIYCRPPSSVILKNDGREQMDGVIDNHAAIIAGYDKIMTDIAMFSRCTVVRYDWTNRTSLPQLVETCKRHLLKFDQAIWSSTWMA</sequence>
<dbReference type="Proteomes" id="UP000240618">
    <property type="component" value="Segment"/>
</dbReference>
<dbReference type="EMBL" id="MG596800">
    <property type="protein sequence ID" value="AUM59768.1"/>
    <property type="molecule type" value="Genomic_DNA"/>
</dbReference>
<evidence type="ECO:0000313" key="2">
    <source>
        <dbReference type="Proteomes" id="UP000240618"/>
    </source>
</evidence>
<dbReference type="RefSeq" id="YP_009836231.1">
    <property type="nucleotide sequence ID" value="NC_048687.1"/>
</dbReference>
<keyword evidence="2" id="KW-1185">Reference proteome</keyword>
<dbReference type="GO" id="GO:0016301">
    <property type="term" value="F:kinase activity"/>
    <property type="evidence" value="ECO:0007669"/>
    <property type="project" value="UniProtKB-KW"/>
</dbReference>
<dbReference type="KEGG" id="vg:55606470"/>
<keyword evidence="1" id="KW-0418">Kinase</keyword>
<reference evidence="1 2" key="1">
    <citation type="journal article" date="2018" name="Arch. Virol.">
        <title>Genome sequence of the novel virulent bacteriophage PMBT14 with lytic activity against Pseudomonas fluorescens DSM 50090(R).</title>
        <authorList>
            <person name="Koberg S."/>
            <person name="Gieschler S."/>
            <person name="Brinks E."/>
            <person name="Wenning M."/>
            <person name="Neve H."/>
            <person name="Franz C.M."/>
        </authorList>
    </citation>
    <scope>NUCLEOTIDE SEQUENCE [LARGE SCALE GENOMIC DNA]</scope>
</reference>
<name>A0A2I6PI82_9CAUD</name>
<dbReference type="Gene3D" id="3.40.50.300">
    <property type="entry name" value="P-loop containing nucleotide triphosphate hydrolases"/>
    <property type="match status" value="1"/>
</dbReference>
<dbReference type="InterPro" id="IPR027417">
    <property type="entry name" value="P-loop_NTPase"/>
</dbReference>
<accession>A0A2I6PI82</accession>
<keyword evidence="1" id="KW-0808">Transferase</keyword>
<dbReference type="GeneID" id="55606470"/>
<organism evidence="1 2">
    <name type="scientific">Pseudomonas phage PMBT14</name>
    <dbReference type="NCBI Taxonomy" id="2059855"/>
    <lineage>
        <taxon>Viruses</taxon>
        <taxon>Duplodnaviria</taxon>
        <taxon>Heunggongvirae</taxon>
        <taxon>Uroviricota</taxon>
        <taxon>Caudoviricetes</taxon>
        <taxon>Knuthellervirus</taxon>
        <taxon>Knuthellervirus PMBT14</taxon>
    </lineage>
</organism>
<evidence type="ECO:0000313" key="1">
    <source>
        <dbReference type="EMBL" id="AUM59768.1"/>
    </source>
</evidence>
<protein>
    <submittedName>
        <fullName evidence="1">Thymidylate kinase</fullName>
    </submittedName>
</protein>
<dbReference type="SUPFAM" id="SSF52540">
    <property type="entry name" value="P-loop containing nucleoside triphosphate hydrolases"/>
    <property type="match status" value="1"/>
</dbReference>
<proteinExistence type="predicted"/>